<reference evidence="1 2" key="1">
    <citation type="submission" date="2023-01" db="EMBL/GenBank/DDBJ databases">
        <authorList>
            <person name="Whitehead M."/>
        </authorList>
    </citation>
    <scope>NUCLEOTIDE SEQUENCE [LARGE SCALE GENOMIC DNA]</scope>
</reference>
<accession>A0AAV0YB19</accession>
<organism evidence="1 2">
    <name type="scientific">Macrosiphum euphorbiae</name>
    <name type="common">potato aphid</name>
    <dbReference type="NCBI Taxonomy" id="13131"/>
    <lineage>
        <taxon>Eukaryota</taxon>
        <taxon>Metazoa</taxon>
        <taxon>Ecdysozoa</taxon>
        <taxon>Arthropoda</taxon>
        <taxon>Hexapoda</taxon>
        <taxon>Insecta</taxon>
        <taxon>Pterygota</taxon>
        <taxon>Neoptera</taxon>
        <taxon>Paraneoptera</taxon>
        <taxon>Hemiptera</taxon>
        <taxon>Sternorrhyncha</taxon>
        <taxon>Aphidomorpha</taxon>
        <taxon>Aphidoidea</taxon>
        <taxon>Aphididae</taxon>
        <taxon>Macrosiphini</taxon>
        <taxon>Macrosiphum</taxon>
    </lineage>
</organism>
<name>A0AAV0YB19_9HEMI</name>
<dbReference type="EMBL" id="CARXXK010001816">
    <property type="protein sequence ID" value="CAI6377668.1"/>
    <property type="molecule type" value="Genomic_DNA"/>
</dbReference>
<sequence length="82" mass="9583">MRIFIQNMQDERTVESSPNFTSQIQMYAAVQLAESLLNLEAYNSHEVIDGPWIPDQFRTPSPFQTTYAQHPTPIRLVQRQLF</sequence>
<gene>
    <name evidence="1" type="ORF">MEUPH1_LOCUS30895</name>
</gene>
<evidence type="ECO:0000313" key="1">
    <source>
        <dbReference type="EMBL" id="CAI6377668.1"/>
    </source>
</evidence>
<comment type="caution">
    <text evidence="1">The sequence shown here is derived from an EMBL/GenBank/DDBJ whole genome shotgun (WGS) entry which is preliminary data.</text>
</comment>
<dbReference type="Proteomes" id="UP001160148">
    <property type="component" value="Unassembled WGS sequence"/>
</dbReference>
<keyword evidence="2" id="KW-1185">Reference proteome</keyword>
<proteinExistence type="predicted"/>
<protein>
    <submittedName>
        <fullName evidence="1">Uncharacterized protein</fullName>
    </submittedName>
</protein>
<dbReference type="AlphaFoldDB" id="A0AAV0YB19"/>
<evidence type="ECO:0000313" key="2">
    <source>
        <dbReference type="Proteomes" id="UP001160148"/>
    </source>
</evidence>